<dbReference type="EMBL" id="JBHSCN010000002">
    <property type="protein sequence ID" value="MFC4242325.1"/>
    <property type="molecule type" value="Genomic_DNA"/>
</dbReference>
<gene>
    <name evidence="7" type="primary">nagA</name>
    <name evidence="7" type="ORF">ACFOYW_02990</name>
</gene>
<dbReference type="Proteomes" id="UP001595900">
    <property type="component" value="Unassembled WGS sequence"/>
</dbReference>
<dbReference type="EC" id="3.5.1.25" evidence="7"/>
<keyword evidence="4 5" id="KW-0119">Carbohydrate metabolism</keyword>
<evidence type="ECO:0000256" key="2">
    <source>
        <dbReference type="ARBA" id="ARBA00022723"/>
    </source>
</evidence>
<evidence type="ECO:0000256" key="1">
    <source>
        <dbReference type="ARBA" id="ARBA00010716"/>
    </source>
</evidence>
<dbReference type="NCBIfam" id="TIGR00221">
    <property type="entry name" value="nagA"/>
    <property type="match status" value="1"/>
</dbReference>
<dbReference type="InterPro" id="IPR003764">
    <property type="entry name" value="GlcNAc_6-P_deAcase"/>
</dbReference>
<proteinExistence type="inferred from homology"/>
<protein>
    <submittedName>
        <fullName evidence="7">N-acetylglucosamine-6-phosphate deacetylase</fullName>
        <ecNumber evidence="7">3.5.1.25</ecNumber>
    </submittedName>
</protein>
<dbReference type="Gene3D" id="3.20.20.140">
    <property type="entry name" value="Metal-dependent hydrolases"/>
    <property type="match status" value="1"/>
</dbReference>
<keyword evidence="2" id="KW-0479">Metal-binding</keyword>
<feature type="domain" description="Amidohydrolase-related" evidence="6">
    <location>
        <begin position="57"/>
        <end position="371"/>
    </location>
</feature>
<dbReference type="SUPFAM" id="SSF51556">
    <property type="entry name" value="Metallo-dependent hydrolases"/>
    <property type="match status" value="1"/>
</dbReference>
<evidence type="ECO:0000256" key="3">
    <source>
        <dbReference type="ARBA" id="ARBA00022801"/>
    </source>
</evidence>
<dbReference type="SUPFAM" id="SSF51338">
    <property type="entry name" value="Composite domain of metallo-dependent hydrolases"/>
    <property type="match status" value="1"/>
</dbReference>
<evidence type="ECO:0000313" key="8">
    <source>
        <dbReference type="Proteomes" id="UP001595900"/>
    </source>
</evidence>
<reference evidence="8" key="1">
    <citation type="journal article" date="2019" name="Int. J. Syst. Evol. Microbiol.">
        <title>The Global Catalogue of Microorganisms (GCM) 10K type strain sequencing project: providing services to taxonomists for standard genome sequencing and annotation.</title>
        <authorList>
            <consortium name="The Broad Institute Genomics Platform"/>
            <consortium name="The Broad Institute Genome Sequencing Center for Infectious Disease"/>
            <person name="Wu L."/>
            <person name="Ma J."/>
        </authorList>
    </citation>
    <scope>NUCLEOTIDE SEQUENCE [LARGE SCALE GENOMIC DNA]</scope>
    <source>
        <strain evidence="8">CGMCC 1.10363</strain>
    </source>
</reference>
<dbReference type="Gene3D" id="2.30.40.10">
    <property type="entry name" value="Urease, subunit C, domain 1"/>
    <property type="match status" value="1"/>
</dbReference>
<comment type="similarity">
    <text evidence="1 5">Belongs to the metallo-dependent hydrolases superfamily. NagA family.</text>
</comment>
<keyword evidence="8" id="KW-1185">Reference proteome</keyword>
<name>A0ABV8Q1V3_9MICO</name>
<evidence type="ECO:0000313" key="7">
    <source>
        <dbReference type="EMBL" id="MFC4242325.1"/>
    </source>
</evidence>
<dbReference type="GO" id="GO:0008448">
    <property type="term" value="F:N-acetylglucosamine-6-phosphate deacetylase activity"/>
    <property type="evidence" value="ECO:0007669"/>
    <property type="project" value="UniProtKB-EC"/>
</dbReference>
<organism evidence="7 8">
    <name type="scientific">Gryllotalpicola reticulitermitis</name>
    <dbReference type="NCBI Taxonomy" id="1184153"/>
    <lineage>
        <taxon>Bacteria</taxon>
        <taxon>Bacillati</taxon>
        <taxon>Actinomycetota</taxon>
        <taxon>Actinomycetes</taxon>
        <taxon>Micrococcales</taxon>
        <taxon>Microbacteriaceae</taxon>
        <taxon>Gryllotalpicola</taxon>
    </lineage>
</organism>
<keyword evidence="3 5" id="KW-0378">Hydrolase</keyword>
<dbReference type="PANTHER" id="PTHR11113:SF14">
    <property type="entry name" value="N-ACETYLGLUCOSAMINE-6-PHOSPHATE DEACETYLASE"/>
    <property type="match status" value="1"/>
</dbReference>
<comment type="caution">
    <text evidence="7">The sequence shown here is derived from an EMBL/GenBank/DDBJ whole genome shotgun (WGS) entry which is preliminary data.</text>
</comment>
<evidence type="ECO:0000256" key="4">
    <source>
        <dbReference type="ARBA" id="ARBA00023277"/>
    </source>
</evidence>
<dbReference type="InterPro" id="IPR011059">
    <property type="entry name" value="Metal-dep_hydrolase_composite"/>
</dbReference>
<dbReference type="RefSeq" id="WP_390227149.1">
    <property type="nucleotide sequence ID" value="NZ_JBHSCN010000002.1"/>
</dbReference>
<accession>A0ABV8Q1V3</accession>
<dbReference type="InterPro" id="IPR032466">
    <property type="entry name" value="Metal_Hydrolase"/>
</dbReference>
<dbReference type="PIRSF" id="PIRSF038994">
    <property type="entry name" value="NagA"/>
    <property type="match status" value="1"/>
</dbReference>
<sequence>MADLVVHSARKIDANGEVDGFWFAASDGVVSATGDGEGWHAHAGVEASVIDAHGLHLTPGFIDLHGHGGGGFAFDDGAYAIEQALAVHRAHGTTRSVISLVANPVDELRASLAVVADLVVEDPLVLGSHLEGPFLAEERKGAHNADFLIDPSPAVVEQLIAAARGTLHQITLAVERPNALEAIDVLVEAGVLVAVGHTTAGFDAARQAFDRGARLLTHAFNAMPGIGHRAPGPIVAALEDPRVTLELILDGVHVHPSVARLAFDEAAGRVALITDAMAAAGSSDGVYALGSLDVTVADGIARLRNADGSLGSIAGSTLTLDVAVRNAIELVGISPVAAIAAVTSVPARALGLDHRLGLLAPGHAADAVLLDHDWAVRGVWGAGARIA</sequence>
<dbReference type="Pfam" id="PF01979">
    <property type="entry name" value="Amidohydro_1"/>
    <property type="match status" value="1"/>
</dbReference>
<evidence type="ECO:0000256" key="5">
    <source>
        <dbReference type="PIRNR" id="PIRNR038994"/>
    </source>
</evidence>
<dbReference type="InterPro" id="IPR006680">
    <property type="entry name" value="Amidohydro-rel"/>
</dbReference>
<dbReference type="PANTHER" id="PTHR11113">
    <property type="entry name" value="N-ACETYLGLUCOSAMINE-6-PHOSPHATE DEACETYLASE"/>
    <property type="match status" value="1"/>
</dbReference>
<evidence type="ECO:0000259" key="6">
    <source>
        <dbReference type="Pfam" id="PF01979"/>
    </source>
</evidence>